<dbReference type="Pfam" id="PF01494">
    <property type="entry name" value="FAD_binding_3"/>
    <property type="match status" value="1"/>
</dbReference>
<name>A0ABP8GVA1_9BURK</name>
<keyword evidence="1" id="KW-0560">Oxidoreductase</keyword>
<evidence type="ECO:0000313" key="5">
    <source>
        <dbReference type="Proteomes" id="UP001501671"/>
    </source>
</evidence>
<evidence type="ECO:0000256" key="1">
    <source>
        <dbReference type="ARBA" id="ARBA00023002"/>
    </source>
</evidence>
<accession>A0ABP8GVA1</accession>
<reference evidence="5" key="1">
    <citation type="journal article" date="2019" name="Int. J. Syst. Evol. Microbiol.">
        <title>The Global Catalogue of Microorganisms (GCM) 10K type strain sequencing project: providing services to taxonomists for standard genome sequencing and annotation.</title>
        <authorList>
            <consortium name="The Broad Institute Genomics Platform"/>
            <consortium name="The Broad Institute Genome Sequencing Center for Infectious Disease"/>
            <person name="Wu L."/>
            <person name="Ma J."/>
        </authorList>
    </citation>
    <scope>NUCLEOTIDE SEQUENCE [LARGE SCALE GENOMIC DNA]</scope>
    <source>
        <strain evidence="5">JCM 17666</strain>
    </source>
</reference>
<gene>
    <name evidence="4" type="ORF">GCM10023144_17850</name>
</gene>
<dbReference type="InterPro" id="IPR036188">
    <property type="entry name" value="FAD/NAD-bd_sf"/>
</dbReference>
<organism evidence="4 5">
    <name type="scientific">Pigmentiphaga soli</name>
    <dbReference type="NCBI Taxonomy" id="1007095"/>
    <lineage>
        <taxon>Bacteria</taxon>
        <taxon>Pseudomonadati</taxon>
        <taxon>Pseudomonadota</taxon>
        <taxon>Betaproteobacteria</taxon>
        <taxon>Burkholderiales</taxon>
        <taxon>Alcaligenaceae</taxon>
        <taxon>Pigmentiphaga</taxon>
    </lineage>
</organism>
<dbReference type="InterPro" id="IPR002938">
    <property type="entry name" value="FAD-bd"/>
</dbReference>
<feature type="domain" description="FAD-binding" evidence="3">
    <location>
        <begin position="14"/>
        <end position="336"/>
    </location>
</feature>
<dbReference type="EMBL" id="BAABFO010000007">
    <property type="protein sequence ID" value="GAA4330283.1"/>
    <property type="molecule type" value="Genomic_DNA"/>
</dbReference>
<dbReference type="PANTHER" id="PTHR13789:SF309">
    <property type="entry name" value="PUTATIVE (AFU_ORTHOLOGUE AFUA_6G14510)-RELATED"/>
    <property type="match status" value="1"/>
</dbReference>
<protein>
    <submittedName>
        <fullName evidence="4">NAD(P)/FAD-dependent oxidoreductase</fullName>
    </submittedName>
</protein>
<evidence type="ECO:0000313" key="4">
    <source>
        <dbReference type="EMBL" id="GAA4330283.1"/>
    </source>
</evidence>
<dbReference type="Gene3D" id="3.30.9.10">
    <property type="entry name" value="D-Amino Acid Oxidase, subunit A, domain 2"/>
    <property type="match status" value="1"/>
</dbReference>
<evidence type="ECO:0000259" key="3">
    <source>
        <dbReference type="Pfam" id="PF01494"/>
    </source>
</evidence>
<keyword evidence="2" id="KW-0503">Monooxygenase</keyword>
<dbReference type="RefSeq" id="WP_345248479.1">
    <property type="nucleotide sequence ID" value="NZ_BAABFO010000007.1"/>
</dbReference>
<keyword evidence="5" id="KW-1185">Reference proteome</keyword>
<dbReference type="SUPFAM" id="SSF51905">
    <property type="entry name" value="FAD/NAD(P)-binding domain"/>
    <property type="match status" value="1"/>
</dbReference>
<dbReference type="PRINTS" id="PR00420">
    <property type="entry name" value="RNGMNOXGNASE"/>
</dbReference>
<dbReference type="Proteomes" id="UP001501671">
    <property type="component" value="Unassembled WGS sequence"/>
</dbReference>
<dbReference type="PANTHER" id="PTHR13789">
    <property type="entry name" value="MONOOXYGENASE"/>
    <property type="match status" value="1"/>
</dbReference>
<proteinExistence type="predicted"/>
<dbReference type="Gene3D" id="3.50.50.60">
    <property type="entry name" value="FAD/NAD(P)-binding domain"/>
    <property type="match status" value="1"/>
</dbReference>
<evidence type="ECO:0000256" key="2">
    <source>
        <dbReference type="ARBA" id="ARBA00023033"/>
    </source>
</evidence>
<comment type="caution">
    <text evidence="4">The sequence shown here is derived from an EMBL/GenBank/DDBJ whole genome shotgun (WGS) entry which is preliminary data.</text>
</comment>
<dbReference type="InterPro" id="IPR050493">
    <property type="entry name" value="FAD-dep_Monooxygenase_BioMet"/>
</dbReference>
<sequence length="391" mass="42983">MNASEHGRRFHAEIAGGGIGGLATAAALARIGWSVRVHERQPRIQTIGAGIYIWENGLQVLDALGCLDQVIRDTHRGFAFEIRDSDGHIVDPGVLPPDKRTFTVPRIRLLHALRDAASAAGAELVVNSEAIRAEPEGILHLQSGASLKADLVVGADGVRSPIREGLGLAAVNRRTEEGSVRLIVNIRPGDFDPADHGKYIEQWAGERRFLITPINDEEVYLAFSALESDPGRHLPLDKATWKKSFPMWAHLIDRVTDDLGHWDRYSVIHLQSWSRGHVALLGDSAHAQPPNLGQGAGMAMQNALALAAMLRPVISRDRIPDALQAWEMSERPLVEHCQKWSELYGEVISMPEAQRRATFRAAATNEWIRAQIFRAAHHHPLGAPAPAEHAM</sequence>